<feature type="chain" id="PRO_5035585173" description="Peptidase S54 rhomboid domain-containing protein" evidence="6">
    <location>
        <begin position="31"/>
        <end position="319"/>
    </location>
</feature>
<evidence type="ECO:0000256" key="1">
    <source>
        <dbReference type="ARBA" id="ARBA00004141"/>
    </source>
</evidence>
<evidence type="ECO:0000259" key="7">
    <source>
        <dbReference type="Pfam" id="PF01694"/>
    </source>
</evidence>
<evidence type="ECO:0000256" key="4">
    <source>
        <dbReference type="ARBA" id="ARBA00023136"/>
    </source>
</evidence>
<dbReference type="EMBL" id="HBEJ01004853">
    <property type="protein sequence ID" value="CAD8364221.1"/>
    <property type="molecule type" value="Transcribed_RNA"/>
</dbReference>
<dbReference type="InterPro" id="IPR022764">
    <property type="entry name" value="Peptidase_S54_rhomboid_dom"/>
</dbReference>
<dbReference type="EMBL" id="HBEJ01004854">
    <property type="protein sequence ID" value="CAD8364223.1"/>
    <property type="molecule type" value="Transcribed_RNA"/>
</dbReference>
<gene>
    <name evidence="8" type="ORF">MPOL1434_LOCUS2842</name>
    <name evidence="9" type="ORF">MPOL1434_LOCUS2843</name>
</gene>
<name>A0A6U0IQP7_9STRA</name>
<dbReference type="InterPro" id="IPR035952">
    <property type="entry name" value="Rhomboid-like_sf"/>
</dbReference>
<feature type="signal peptide" evidence="6">
    <location>
        <begin position="1"/>
        <end position="30"/>
    </location>
</feature>
<feature type="transmembrane region" description="Helical" evidence="5">
    <location>
        <begin position="161"/>
        <end position="185"/>
    </location>
</feature>
<dbReference type="GO" id="GO:0016020">
    <property type="term" value="C:membrane"/>
    <property type="evidence" value="ECO:0007669"/>
    <property type="project" value="UniProtKB-SubCell"/>
</dbReference>
<protein>
    <recommendedName>
        <fullName evidence="7">Peptidase S54 rhomboid domain-containing protein</fullName>
    </recommendedName>
</protein>
<dbReference type="PANTHER" id="PTHR43731">
    <property type="entry name" value="RHOMBOID PROTEASE"/>
    <property type="match status" value="1"/>
</dbReference>
<feature type="domain" description="Peptidase S54 rhomboid" evidence="7">
    <location>
        <begin position="159"/>
        <end position="307"/>
    </location>
</feature>
<sequence length="319" mass="34770">MIPHPSRPMLVLHVSFVGTFLCLLVARCSGSHSPGSNLKPLPSRAVASLHNVRGGTSPIELNPGYTGETVGDLEAKYRQNQLQRRSAYGASASSSYNGGRPKPLPQAIKDFFTALKATSPTLYFGLISILSTFMAWQIPALQRTMQTHFICSKYNIKRGRYHTILTSAMSHVSLMHLLINCYALYSFGPQVRQSIASFGLPLWPFALGSALTGSLFYLFLTRDGRGCLGSSAITVALMAFFARTYPNAQLGFIVGFIPIRLPAEYALFAIGLVSLFGSLVSGLRDNVAHSAHLGGLVFGVIYFELLIRGYLSKIGRRGR</sequence>
<evidence type="ECO:0000256" key="6">
    <source>
        <dbReference type="SAM" id="SignalP"/>
    </source>
</evidence>
<dbReference type="AlphaFoldDB" id="A0A6U0IQP7"/>
<evidence type="ECO:0000256" key="5">
    <source>
        <dbReference type="SAM" id="Phobius"/>
    </source>
</evidence>
<feature type="transmembrane region" description="Helical" evidence="5">
    <location>
        <begin position="227"/>
        <end position="245"/>
    </location>
</feature>
<evidence type="ECO:0000256" key="3">
    <source>
        <dbReference type="ARBA" id="ARBA00022989"/>
    </source>
</evidence>
<accession>A0A6U0IQP7</accession>
<feature type="transmembrane region" description="Helical" evidence="5">
    <location>
        <begin position="200"/>
        <end position="220"/>
    </location>
</feature>
<comment type="subcellular location">
    <subcellularLocation>
        <location evidence="1">Membrane</location>
        <topology evidence="1">Multi-pass membrane protein</topology>
    </subcellularLocation>
</comment>
<keyword evidence="3 5" id="KW-1133">Transmembrane helix</keyword>
<dbReference type="InterPro" id="IPR050925">
    <property type="entry name" value="Rhomboid_protease_S54"/>
</dbReference>
<dbReference type="GO" id="GO:0004252">
    <property type="term" value="F:serine-type endopeptidase activity"/>
    <property type="evidence" value="ECO:0007669"/>
    <property type="project" value="InterPro"/>
</dbReference>
<dbReference type="SUPFAM" id="SSF144091">
    <property type="entry name" value="Rhomboid-like"/>
    <property type="match status" value="1"/>
</dbReference>
<feature type="transmembrane region" description="Helical" evidence="5">
    <location>
        <begin position="265"/>
        <end position="283"/>
    </location>
</feature>
<evidence type="ECO:0000256" key="2">
    <source>
        <dbReference type="ARBA" id="ARBA00022692"/>
    </source>
</evidence>
<dbReference type="Gene3D" id="1.20.1540.10">
    <property type="entry name" value="Rhomboid-like"/>
    <property type="match status" value="1"/>
</dbReference>
<evidence type="ECO:0000313" key="9">
    <source>
        <dbReference type="EMBL" id="CAD8364223.1"/>
    </source>
</evidence>
<keyword evidence="2 5" id="KW-0812">Transmembrane</keyword>
<keyword evidence="4 5" id="KW-0472">Membrane</keyword>
<feature type="transmembrane region" description="Helical" evidence="5">
    <location>
        <begin position="122"/>
        <end position="141"/>
    </location>
</feature>
<feature type="transmembrane region" description="Helical" evidence="5">
    <location>
        <begin position="290"/>
        <end position="311"/>
    </location>
</feature>
<reference evidence="8" key="1">
    <citation type="submission" date="2021-01" db="EMBL/GenBank/DDBJ databases">
        <authorList>
            <person name="Corre E."/>
            <person name="Pelletier E."/>
            <person name="Niang G."/>
            <person name="Scheremetjew M."/>
            <person name="Finn R."/>
            <person name="Kale V."/>
            <person name="Holt S."/>
            <person name="Cochrane G."/>
            <person name="Meng A."/>
            <person name="Brown T."/>
            <person name="Cohen L."/>
        </authorList>
    </citation>
    <scope>NUCLEOTIDE SEQUENCE</scope>
    <source>
        <strain evidence="8">CCMP3303</strain>
    </source>
</reference>
<organism evidence="8">
    <name type="scientific">Minutocellus polymorphus</name>
    <dbReference type="NCBI Taxonomy" id="265543"/>
    <lineage>
        <taxon>Eukaryota</taxon>
        <taxon>Sar</taxon>
        <taxon>Stramenopiles</taxon>
        <taxon>Ochrophyta</taxon>
        <taxon>Bacillariophyta</taxon>
        <taxon>Mediophyceae</taxon>
        <taxon>Cymatosirophycidae</taxon>
        <taxon>Cymatosirales</taxon>
        <taxon>Cymatosiraceae</taxon>
        <taxon>Minutocellus</taxon>
    </lineage>
</organism>
<evidence type="ECO:0000313" key="8">
    <source>
        <dbReference type="EMBL" id="CAD8364221.1"/>
    </source>
</evidence>
<proteinExistence type="predicted"/>
<dbReference type="PANTHER" id="PTHR43731:SF34">
    <property type="entry name" value="PEPTIDASE S54 RHOMBOID DOMAIN-CONTAINING PROTEIN"/>
    <property type="match status" value="1"/>
</dbReference>
<dbReference type="Pfam" id="PF01694">
    <property type="entry name" value="Rhomboid"/>
    <property type="match status" value="1"/>
</dbReference>
<keyword evidence="6" id="KW-0732">Signal</keyword>